<organism evidence="3 4">
    <name type="scientific">Aspergillus pseudoviridinutans</name>
    <dbReference type="NCBI Taxonomy" id="1517512"/>
    <lineage>
        <taxon>Eukaryota</taxon>
        <taxon>Fungi</taxon>
        <taxon>Dikarya</taxon>
        <taxon>Ascomycota</taxon>
        <taxon>Pezizomycotina</taxon>
        <taxon>Eurotiomycetes</taxon>
        <taxon>Eurotiomycetidae</taxon>
        <taxon>Eurotiales</taxon>
        <taxon>Aspergillaceae</taxon>
        <taxon>Aspergillus</taxon>
        <taxon>Aspergillus subgen. Fumigati</taxon>
    </lineage>
</organism>
<sequence>MPELPGLRRPQETGSDFPLKDNDIQNLGRDQLLQALDALPRLWENGGVRIVRVSSGIVVKYGSDVHIWEASNMRFVAQHTNIRLPTQQLHQFVQELRLLKSNKPGPIGGGVSNGAFFTDYGAGPFVFQEDMERWFDGRLAVCRGFGVVDQAHEGLRGLFRDLVMCHMDLHPRNIILDGRGKVWLIDWAFAGMYPAYFETASILRNGLTSLFGDLLGQLDRGRFGEEINRLFGISFALTTGALCQPTGLTHVT</sequence>
<dbReference type="Gene3D" id="3.90.1200.10">
    <property type="match status" value="1"/>
</dbReference>
<dbReference type="PANTHER" id="PTHR21310">
    <property type="entry name" value="AMINOGLYCOSIDE PHOSPHOTRANSFERASE-RELATED-RELATED"/>
    <property type="match status" value="1"/>
</dbReference>
<protein>
    <recommendedName>
        <fullName evidence="2">Aminoglycoside phosphotransferase domain-containing protein</fullName>
    </recommendedName>
</protein>
<dbReference type="GeneID" id="67003084"/>
<proteinExistence type="predicted"/>
<evidence type="ECO:0000313" key="4">
    <source>
        <dbReference type="Proteomes" id="UP001043456"/>
    </source>
</evidence>
<comment type="caution">
    <text evidence="3">The sequence shown here is derived from an EMBL/GenBank/DDBJ whole genome shotgun (WGS) entry which is preliminary data.</text>
</comment>
<evidence type="ECO:0000313" key="3">
    <source>
        <dbReference type="EMBL" id="GIJ85613.1"/>
    </source>
</evidence>
<accession>A0A9P3EU17</accession>
<dbReference type="InterPro" id="IPR002575">
    <property type="entry name" value="Aminoglycoside_PTrfase"/>
</dbReference>
<dbReference type="InterPro" id="IPR011009">
    <property type="entry name" value="Kinase-like_dom_sf"/>
</dbReference>
<dbReference type="SUPFAM" id="SSF56112">
    <property type="entry name" value="Protein kinase-like (PK-like)"/>
    <property type="match status" value="1"/>
</dbReference>
<evidence type="ECO:0000259" key="2">
    <source>
        <dbReference type="Pfam" id="PF01636"/>
    </source>
</evidence>
<dbReference type="PANTHER" id="PTHR21310:SF39">
    <property type="entry name" value="AMINOGLYCOSIDE PHOSPHOTRANSFERASE DOMAIN-CONTAINING PROTEIN"/>
    <property type="match status" value="1"/>
</dbReference>
<evidence type="ECO:0000256" key="1">
    <source>
        <dbReference type="SAM" id="MobiDB-lite"/>
    </source>
</evidence>
<dbReference type="OrthoDB" id="3250044at2759"/>
<dbReference type="InterPro" id="IPR051678">
    <property type="entry name" value="AGP_Transferase"/>
</dbReference>
<dbReference type="RefSeq" id="XP_043156360.1">
    <property type="nucleotide sequence ID" value="XM_043300425.1"/>
</dbReference>
<feature type="region of interest" description="Disordered" evidence="1">
    <location>
        <begin position="1"/>
        <end position="21"/>
    </location>
</feature>
<keyword evidence="4" id="KW-1185">Reference proteome</keyword>
<dbReference type="Proteomes" id="UP001043456">
    <property type="component" value="Unassembled WGS sequence"/>
</dbReference>
<name>A0A9P3EU17_9EURO</name>
<feature type="domain" description="Aminoglycoside phosphotransferase" evidence="2">
    <location>
        <begin position="29"/>
        <end position="214"/>
    </location>
</feature>
<dbReference type="EMBL" id="BHVY01000003">
    <property type="protein sequence ID" value="GIJ85613.1"/>
    <property type="molecule type" value="Genomic_DNA"/>
</dbReference>
<reference evidence="3 4" key="1">
    <citation type="submission" date="2018-10" db="EMBL/GenBank/DDBJ databases">
        <title>Pan-genome distribution and transcriptional activeness of fungal secondary metabolism genes in Aspergillus section Fumigati.</title>
        <authorList>
            <person name="Takahashi H."/>
            <person name="Umemura M."/>
            <person name="Ninomiya A."/>
            <person name="Kusuya Y."/>
            <person name="Urayama S."/>
            <person name="Shimizu M."/>
            <person name="Watanabe A."/>
            <person name="Kamei K."/>
            <person name="Yaguchi T."/>
            <person name="Hagiwara D."/>
        </authorList>
    </citation>
    <scope>NUCLEOTIDE SEQUENCE [LARGE SCALE GENOMIC DNA]</scope>
    <source>
        <strain evidence="3 4">IFM 55266</strain>
    </source>
</reference>
<gene>
    <name evidence="3" type="ORF">Asppvi_004472</name>
</gene>
<dbReference type="Pfam" id="PF01636">
    <property type="entry name" value="APH"/>
    <property type="match status" value="1"/>
</dbReference>
<dbReference type="AlphaFoldDB" id="A0A9P3EU17"/>